<gene>
    <name evidence="2" type="ORF">HU200_003968</name>
</gene>
<evidence type="ECO:0008006" key="4">
    <source>
        <dbReference type="Google" id="ProtNLM"/>
    </source>
</evidence>
<comment type="caution">
    <text evidence="2">The sequence shown here is derived from an EMBL/GenBank/DDBJ whole genome shotgun (WGS) entry which is preliminary data.</text>
</comment>
<dbReference type="OrthoDB" id="284184at2759"/>
<proteinExistence type="predicted"/>
<evidence type="ECO:0000313" key="3">
    <source>
        <dbReference type="Proteomes" id="UP000636709"/>
    </source>
</evidence>
<protein>
    <recommendedName>
        <fullName evidence="4">AB hydrolase-1 domain-containing protein</fullName>
    </recommendedName>
</protein>
<dbReference type="PANTHER" id="PTHR43689">
    <property type="entry name" value="HYDROLASE"/>
    <property type="match status" value="1"/>
</dbReference>
<dbReference type="InterPro" id="IPR029058">
    <property type="entry name" value="AB_hydrolase_fold"/>
</dbReference>
<feature type="region of interest" description="Disordered" evidence="1">
    <location>
        <begin position="243"/>
        <end position="275"/>
    </location>
</feature>
<dbReference type="PANTHER" id="PTHR43689:SF57">
    <property type="entry name" value="ALPHA_BETA-HYDROLASES SUPERFAMILY PROTEIN"/>
    <property type="match status" value="1"/>
</dbReference>
<dbReference type="Proteomes" id="UP000636709">
    <property type="component" value="Unassembled WGS sequence"/>
</dbReference>
<reference evidence="2" key="1">
    <citation type="submission" date="2020-07" db="EMBL/GenBank/DDBJ databases">
        <title>Genome sequence and genetic diversity analysis of an under-domesticated orphan crop, white fonio (Digitaria exilis).</title>
        <authorList>
            <person name="Bennetzen J.L."/>
            <person name="Chen S."/>
            <person name="Ma X."/>
            <person name="Wang X."/>
            <person name="Yssel A.E.J."/>
            <person name="Chaluvadi S.R."/>
            <person name="Johnson M."/>
            <person name="Gangashetty P."/>
            <person name="Hamidou F."/>
            <person name="Sanogo M.D."/>
            <person name="Zwaenepoel A."/>
            <person name="Wallace J."/>
            <person name="Van De Peer Y."/>
            <person name="Van Deynze A."/>
        </authorList>
    </citation>
    <scope>NUCLEOTIDE SEQUENCE</scope>
    <source>
        <tissue evidence="2">Leaves</tissue>
    </source>
</reference>
<dbReference type="AlphaFoldDB" id="A0A835FWR9"/>
<evidence type="ECO:0000313" key="2">
    <source>
        <dbReference type="EMBL" id="KAF8776022.1"/>
    </source>
</evidence>
<dbReference type="SUPFAM" id="SSF53474">
    <property type="entry name" value="alpha/beta-Hydrolases"/>
    <property type="match status" value="1"/>
</dbReference>
<accession>A0A835FWR9</accession>
<evidence type="ECO:0000256" key="1">
    <source>
        <dbReference type="SAM" id="MobiDB-lite"/>
    </source>
</evidence>
<name>A0A835FWR9_9POAL</name>
<sequence>MPALSTYMCQIQRGVSSGGHAHMHATADQERQVNLIDGKKGEQDPVHLPSPAAANGPAAACSLSVRRPACGSTAIHRSLFFGLLTSPHPAPHRPSSVANSPLLPAAALDRDHRPAGSNAHCHLRLAEKASAMGVGAGGDVGAGKKKKGERASALAVRAARLNCLVSFVGVLLPGSSRRGALPLESLLLARRDVVRRRPPPPRIGLVTSPAVTGPPKVVRLSASSTKLQLEDVSDTLFVRPSLLADATKKGPGRRAPASRPDPRQDGCPPPPSSMLADAMQWCATHGAPRPRSSSSSHLYVHVRRRHRRRIAGGEVVEDVVFIHGFISSSVFWTETDVPGVQRGGEGKYRMFAVDLLGFGRSPKPAERYRARIVSTSSLTRSAPVLALALAVKYPDALR</sequence>
<keyword evidence="3" id="KW-1185">Reference proteome</keyword>
<organism evidence="2 3">
    <name type="scientific">Digitaria exilis</name>
    <dbReference type="NCBI Taxonomy" id="1010633"/>
    <lineage>
        <taxon>Eukaryota</taxon>
        <taxon>Viridiplantae</taxon>
        <taxon>Streptophyta</taxon>
        <taxon>Embryophyta</taxon>
        <taxon>Tracheophyta</taxon>
        <taxon>Spermatophyta</taxon>
        <taxon>Magnoliopsida</taxon>
        <taxon>Liliopsida</taxon>
        <taxon>Poales</taxon>
        <taxon>Poaceae</taxon>
        <taxon>PACMAD clade</taxon>
        <taxon>Panicoideae</taxon>
        <taxon>Panicodae</taxon>
        <taxon>Paniceae</taxon>
        <taxon>Anthephorinae</taxon>
        <taxon>Digitaria</taxon>
    </lineage>
</organism>
<dbReference type="Gene3D" id="3.40.50.1820">
    <property type="entry name" value="alpha/beta hydrolase"/>
    <property type="match status" value="1"/>
</dbReference>
<dbReference type="EMBL" id="JACEFO010000248">
    <property type="protein sequence ID" value="KAF8776022.1"/>
    <property type="molecule type" value="Genomic_DNA"/>
</dbReference>